<protein>
    <submittedName>
        <fullName evidence="1">Uncharacterized protein</fullName>
    </submittedName>
</protein>
<keyword evidence="2" id="KW-1185">Reference proteome</keyword>
<sequence length="140" mass="16442">MLGFLKRWMHSPELTPKHTPNQEPTNAVDYQTMEIDVVIKCFVSDKDKPFRVIFRVEKQGSFFSKDIFVQNVDAKTPHELIHNFSTLGMNYEELKKYGSADYAEYSFATLEEAKKVKDTTVEYIRFLIREHQQETLARIS</sequence>
<dbReference type="Proteomes" id="UP001519344">
    <property type="component" value="Unassembled WGS sequence"/>
</dbReference>
<gene>
    <name evidence="1" type="ORF">J2Z65_005493</name>
</gene>
<organism evidence="1 2">
    <name type="scientific">Paenibacillus aceris</name>
    <dbReference type="NCBI Taxonomy" id="869555"/>
    <lineage>
        <taxon>Bacteria</taxon>
        <taxon>Bacillati</taxon>
        <taxon>Bacillota</taxon>
        <taxon>Bacilli</taxon>
        <taxon>Bacillales</taxon>
        <taxon>Paenibacillaceae</taxon>
        <taxon>Paenibacillus</taxon>
    </lineage>
</organism>
<evidence type="ECO:0000313" key="2">
    <source>
        <dbReference type="Proteomes" id="UP001519344"/>
    </source>
</evidence>
<comment type="caution">
    <text evidence="1">The sequence shown here is derived from an EMBL/GenBank/DDBJ whole genome shotgun (WGS) entry which is preliminary data.</text>
</comment>
<dbReference type="EMBL" id="JAGGKV010000019">
    <property type="protein sequence ID" value="MBP1966234.1"/>
    <property type="molecule type" value="Genomic_DNA"/>
</dbReference>
<reference evidence="1 2" key="1">
    <citation type="submission" date="2021-03" db="EMBL/GenBank/DDBJ databases">
        <title>Genomic Encyclopedia of Type Strains, Phase IV (KMG-IV): sequencing the most valuable type-strain genomes for metagenomic binning, comparative biology and taxonomic classification.</title>
        <authorList>
            <person name="Goeker M."/>
        </authorList>
    </citation>
    <scope>NUCLEOTIDE SEQUENCE [LARGE SCALE GENOMIC DNA]</scope>
    <source>
        <strain evidence="1 2">DSM 24950</strain>
    </source>
</reference>
<evidence type="ECO:0000313" key="1">
    <source>
        <dbReference type="EMBL" id="MBP1966234.1"/>
    </source>
</evidence>
<accession>A0ABS4I812</accession>
<proteinExistence type="predicted"/>
<name>A0ABS4I812_9BACL</name>
<dbReference type="RefSeq" id="WP_167052329.1">
    <property type="nucleotide sequence ID" value="NZ_JAAOZR010000002.1"/>
</dbReference>